<dbReference type="OrthoDB" id="3177957at2"/>
<keyword evidence="1" id="KW-0472">Membrane</keyword>
<evidence type="ECO:0000313" key="3">
    <source>
        <dbReference type="Proteomes" id="UP000286931"/>
    </source>
</evidence>
<dbReference type="EMBL" id="BIFH01000026">
    <property type="protein sequence ID" value="GCD97935.1"/>
    <property type="molecule type" value="Genomic_DNA"/>
</dbReference>
<organism evidence="2 3">
    <name type="scientific">Embleya hyalina</name>
    <dbReference type="NCBI Taxonomy" id="516124"/>
    <lineage>
        <taxon>Bacteria</taxon>
        <taxon>Bacillati</taxon>
        <taxon>Actinomycetota</taxon>
        <taxon>Actinomycetes</taxon>
        <taxon>Kitasatosporales</taxon>
        <taxon>Streptomycetaceae</taxon>
        <taxon>Embleya</taxon>
    </lineage>
</organism>
<keyword evidence="1" id="KW-1133">Transmembrane helix</keyword>
<feature type="transmembrane region" description="Helical" evidence="1">
    <location>
        <begin position="57"/>
        <end position="77"/>
    </location>
</feature>
<feature type="transmembrane region" description="Helical" evidence="1">
    <location>
        <begin position="138"/>
        <end position="157"/>
    </location>
</feature>
<sequence>MEYAPAPRALVFVILGVLFPIGIVAVAVMPETARPHPGALTWPRPRVGVPSGTRGRFLAVVPTLVATRAVAGLYLSLGPSPAAGILGVRSHPIGGLVVFAPMIATATTSIVPGGRRSPALTAAGMAVSPIGPSRTADIYASAVIMIAPAFTLGSIMTRKADRTA</sequence>
<evidence type="ECO:0000256" key="1">
    <source>
        <dbReference type="SAM" id="Phobius"/>
    </source>
</evidence>
<gene>
    <name evidence="2" type="ORF">EHYA_05635</name>
</gene>
<feature type="transmembrane region" description="Helical" evidence="1">
    <location>
        <begin position="93"/>
        <end position="111"/>
    </location>
</feature>
<name>A0A401YTQ6_9ACTN</name>
<dbReference type="Proteomes" id="UP000286931">
    <property type="component" value="Unassembled WGS sequence"/>
</dbReference>
<accession>A0A401YTQ6</accession>
<dbReference type="AlphaFoldDB" id="A0A401YTQ6"/>
<reference evidence="2 3" key="1">
    <citation type="submission" date="2018-12" db="EMBL/GenBank/DDBJ databases">
        <title>Draft genome sequence of Embleya hyalina NBRC 13850T.</title>
        <authorList>
            <person name="Komaki H."/>
            <person name="Hosoyama A."/>
            <person name="Kimura A."/>
            <person name="Ichikawa N."/>
            <person name="Tamura T."/>
        </authorList>
    </citation>
    <scope>NUCLEOTIDE SEQUENCE [LARGE SCALE GENOMIC DNA]</scope>
    <source>
        <strain evidence="2 3">NBRC 13850</strain>
    </source>
</reference>
<protein>
    <submittedName>
        <fullName evidence="2">MFS transporter</fullName>
    </submittedName>
</protein>
<proteinExistence type="predicted"/>
<comment type="caution">
    <text evidence="2">The sequence shown here is derived from an EMBL/GenBank/DDBJ whole genome shotgun (WGS) entry which is preliminary data.</text>
</comment>
<feature type="transmembrane region" description="Helical" evidence="1">
    <location>
        <begin position="9"/>
        <end position="29"/>
    </location>
</feature>
<evidence type="ECO:0000313" key="2">
    <source>
        <dbReference type="EMBL" id="GCD97935.1"/>
    </source>
</evidence>
<keyword evidence="1" id="KW-0812">Transmembrane</keyword>
<keyword evidence="3" id="KW-1185">Reference proteome</keyword>
<dbReference type="RefSeq" id="WP_126639883.1">
    <property type="nucleotide sequence ID" value="NZ_BIFH01000026.1"/>
</dbReference>